<protein>
    <recommendedName>
        <fullName evidence="1">SnoaL-like domain-containing protein</fullName>
    </recommendedName>
</protein>
<dbReference type="RefSeq" id="XP_018662037.1">
    <property type="nucleotide sequence ID" value="XM_018804769.1"/>
</dbReference>
<organism evidence="2 3">
    <name type="scientific">Trichoderma gamsii</name>
    <dbReference type="NCBI Taxonomy" id="398673"/>
    <lineage>
        <taxon>Eukaryota</taxon>
        <taxon>Fungi</taxon>
        <taxon>Dikarya</taxon>
        <taxon>Ascomycota</taxon>
        <taxon>Pezizomycotina</taxon>
        <taxon>Sordariomycetes</taxon>
        <taxon>Hypocreomycetidae</taxon>
        <taxon>Hypocreales</taxon>
        <taxon>Hypocreaceae</taxon>
        <taxon>Trichoderma</taxon>
    </lineage>
</organism>
<gene>
    <name evidence="2" type="ORF">TGAM01_v201409</name>
</gene>
<dbReference type="Proteomes" id="UP000054821">
    <property type="component" value="Unassembled WGS sequence"/>
</dbReference>
<evidence type="ECO:0000313" key="2">
    <source>
        <dbReference type="EMBL" id="PON30043.1"/>
    </source>
</evidence>
<dbReference type="EMBL" id="JPDN02000003">
    <property type="protein sequence ID" value="PON30043.1"/>
    <property type="molecule type" value="Genomic_DNA"/>
</dbReference>
<dbReference type="GeneID" id="29984852"/>
<evidence type="ECO:0000259" key="1">
    <source>
        <dbReference type="Pfam" id="PF26528"/>
    </source>
</evidence>
<proteinExistence type="predicted"/>
<name>A0A2P5A0K6_9HYPO</name>
<evidence type="ECO:0000313" key="3">
    <source>
        <dbReference type="Proteomes" id="UP000054821"/>
    </source>
</evidence>
<sequence>MALERPSSAIIDHLKQLYSAYRHTSDISSKGDFFSSTCLQICRPQPSFAARDRETIVRYLREASGQDADTPSSTTEAINEPSKKSYYTIRPIQEEEFEFGTDDQVKPAGFATADDIKQKARIEGWVGMRVDLWDEEGKDGSEGRLIKVQYWWRKEEQGWIQICHDIMYIGPRDGTEGSQGERLE</sequence>
<dbReference type="Pfam" id="PF26528">
    <property type="entry name" value="SnoaL_6"/>
    <property type="match status" value="1"/>
</dbReference>
<keyword evidence="3" id="KW-1185">Reference proteome</keyword>
<feature type="domain" description="SnoaL-like" evidence="1">
    <location>
        <begin position="5"/>
        <end position="176"/>
    </location>
</feature>
<comment type="caution">
    <text evidence="2">The sequence shown here is derived from an EMBL/GenBank/DDBJ whole genome shotgun (WGS) entry which is preliminary data.</text>
</comment>
<reference evidence="2 3" key="1">
    <citation type="journal article" date="2016" name="Genome Announc.">
        <title>Draft Whole-Genome Sequence of Trichoderma gamsii T6085, a Promising Biocontrol Agent of Fusarium Head Blight on Wheat.</title>
        <authorList>
            <person name="Baroncelli R."/>
            <person name="Zapparata A."/>
            <person name="Piaggeschi G."/>
            <person name="Sarrocco S."/>
            <person name="Vannacci G."/>
        </authorList>
    </citation>
    <scope>NUCLEOTIDE SEQUENCE [LARGE SCALE GENOMIC DNA]</scope>
    <source>
        <strain evidence="2 3">T6085</strain>
    </source>
</reference>
<dbReference type="InterPro" id="IPR058931">
    <property type="entry name" value="SnoaL_6"/>
</dbReference>
<dbReference type="AlphaFoldDB" id="A0A2P5A0K6"/>
<accession>A0A2P5A0K6</accession>